<dbReference type="AlphaFoldDB" id="A0AAN6MJR7"/>
<dbReference type="InterPro" id="IPR001138">
    <property type="entry name" value="Zn2Cys6_DnaBD"/>
</dbReference>
<sequence>MPRPPHPPSNLDIASAAAAAAAASTSTASPLHRLPVNPRRKKVSPDERKRVATACNSCNVRRIKCSGDRPCRQCTSAQRACLYPEPVERVTIPRAELESLQRRCASLERQLAVAEPGHRRPDPRPQQLVSPSASVSASASASTSASASVRADPSEAPSPNGNAHVAPPPGGIDGRMLADSDGISRYLGETSGATFLDTLKVLITTATPLARVLEAGSGEKTPAGAAFLWSVGQYQTHDSRPMALPPAVDPLALPPEPDMAAALAQVRYFVQDGTGQFPSGGIMYWPFDDVHKYISLASAPGAQGPDGVTRPGPKHRPLALCQAAFALAHVLNLREPGSSVDGKLGEDHFARARVLLGDVLDRTTYSISDIAALALMAVYWLENNRRDAAYMAISNAMTISVMHGLHKGASGNETDVRTFWTVYVLDRWLGCVMGRPPTTPDDAITLPMPRECFGLPSPMGLQAHIELSRISDYLVYSSYRESGLPDLLTNATVRVGKTLERLRKWRENLPQALQLPADPLILIPVDLFTQASSFGHGPDALLSGASVFGQDRACWSLHMSYNQLIILAVRPAMLTAVWKAVGSILSDNRPFGIENNPQIEPIRACSDAARRNLRLGRLMRLPTPRQKLLLPDLHYIFNAAIILMMHQMLFVNLRTQDLDDVVWAGEVFEMEAETGSEYGKDCAGVLRDLRYLAQQLRNPIHDPDTKQILLSGDSVLRGLLPDGVDRMDESSDDVAAVPDGGASGRQGKRDMPYRQEVLNEALAVWWKEDHMKFYNTFLSSINRD</sequence>
<evidence type="ECO:0000256" key="1">
    <source>
        <dbReference type="ARBA" id="ARBA00022723"/>
    </source>
</evidence>
<dbReference type="GO" id="GO:0008270">
    <property type="term" value="F:zinc ion binding"/>
    <property type="evidence" value="ECO:0007669"/>
    <property type="project" value="InterPro"/>
</dbReference>
<keyword evidence="1" id="KW-0479">Metal-binding</keyword>
<dbReference type="GO" id="GO:0003677">
    <property type="term" value="F:DNA binding"/>
    <property type="evidence" value="ECO:0007669"/>
    <property type="project" value="InterPro"/>
</dbReference>
<feature type="region of interest" description="Disordered" evidence="3">
    <location>
        <begin position="113"/>
        <end position="177"/>
    </location>
</feature>
<dbReference type="SUPFAM" id="SSF57701">
    <property type="entry name" value="Zn2/Cys6 DNA-binding domain"/>
    <property type="match status" value="1"/>
</dbReference>
<keyword evidence="6" id="KW-1185">Reference proteome</keyword>
<evidence type="ECO:0000313" key="6">
    <source>
        <dbReference type="Proteomes" id="UP001303889"/>
    </source>
</evidence>
<dbReference type="EMBL" id="MU855553">
    <property type="protein sequence ID" value="KAK3901830.1"/>
    <property type="molecule type" value="Genomic_DNA"/>
</dbReference>
<dbReference type="SMART" id="SM00906">
    <property type="entry name" value="Fungal_trans"/>
    <property type="match status" value="1"/>
</dbReference>
<keyword evidence="2" id="KW-0539">Nucleus</keyword>
<dbReference type="PROSITE" id="PS50048">
    <property type="entry name" value="ZN2_CY6_FUNGAL_2"/>
    <property type="match status" value="1"/>
</dbReference>
<evidence type="ECO:0000256" key="2">
    <source>
        <dbReference type="ARBA" id="ARBA00023242"/>
    </source>
</evidence>
<dbReference type="InterPro" id="IPR036864">
    <property type="entry name" value="Zn2-C6_fun-type_DNA-bd_sf"/>
</dbReference>
<reference evidence="5" key="2">
    <citation type="submission" date="2023-05" db="EMBL/GenBank/DDBJ databases">
        <authorList>
            <consortium name="Lawrence Berkeley National Laboratory"/>
            <person name="Steindorff A."/>
            <person name="Hensen N."/>
            <person name="Bonometti L."/>
            <person name="Westerberg I."/>
            <person name="Brannstrom I.O."/>
            <person name="Guillou S."/>
            <person name="Cros-Aarteil S."/>
            <person name="Calhoun S."/>
            <person name="Haridas S."/>
            <person name="Kuo A."/>
            <person name="Mondo S."/>
            <person name="Pangilinan J."/>
            <person name="Riley R."/>
            <person name="Labutti K."/>
            <person name="Andreopoulos B."/>
            <person name="Lipzen A."/>
            <person name="Chen C."/>
            <person name="Yanf M."/>
            <person name="Daum C."/>
            <person name="Ng V."/>
            <person name="Clum A."/>
            <person name="Ohm R."/>
            <person name="Martin F."/>
            <person name="Silar P."/>
            <person name="Natvig D."/>
            <person name="Lalanne C."/>
            <person name="Gautier V."/>
            <person name="Ament-Velasquez S.L."/>
            <person name="Kruys A."/>
            <person name="Hutchinson M.I."/>
            <person name="Powell A.J."/>
            <person name="Barry K."/>
            <person name="Miller A.N."/>
            <person name="Grigoriev I.V."/>
            <person name="Debuchy R."/>
            <person name="Gladieux P."/>
            <person name="Thoren M.H."/>
            <person name="Johannesson H."/>
        </authorList>
    </citation>
    <scope>NUCLEOTIDE SEQUENCE</scope>
    <source>
        <strain evidence="5">CBS 103.79</strain>
    </source>
</reference>
<dbReference type="GO" id="GO:0000981">
    <property type="term" value="F:DNA-binding transcription factor activity, RNA polymerase II-specific"/>
    <property type="evidence" value="ECO:0007669"/>
    <property type="project" value="InterPro"/>
</dbReference>
<evidence type="ECO:0000313" key="5">
    <source>
        <dbReference type="EMBL" id="KAK3901830.1"/>
    </source>
</evidence>
<dbReference type="PANTHER" id="PTHR46910:SF39">
    <property type="entry name" value="ZN(II)2CYS6 TRANSCRIPTION FACTOR (EUROFUNG)"/>
    <property type="match status" value="1"/>
</dbReference>
<dbReference type="Pfam" id="PF00172">
    <property type="entry name" value="Zn_clus"/>
    <property type="match status" value="1"/>
</dbReference>
<feature type="region of interest" description="Disordered" evidence="3">
    <location>
        <begin position="728"/>
        <end position="751"/>
    </location>
</feature>
<evidence type="ECO:0000256" key="3">
    <source>
        <dbReference type="SAM" id="MobiDB-lite"/>
    </source>
</evidence>
<protein>
    <recommendedName>
        <fullName evidence="4">Zn(2)-C6 fungal-type domain-containing protein</fullName>
    </recommendedName>
</protein>
<proteinExistence type="predicted"/>
<gene>
    <name evidence="5" type="ORF">C8A05DRAFT_34490</name>
</gene>
<evidence type="ECO:0000259" key="4">
    <source>
        <dbReference type="PROSITE" id="PS50048"/>
    </source>
</evidence>
<reference evidence="5" key="1">
    <citation type="journal article" date="2023" name="Mol. Phylogenet. Evol.">
        <title>Genome-scale phylogeny and comparative genomics of the fungal order Sordariales.</title>
        <authorList>
            <person name="Hensen N."/>
            <person name="Bonometti L."/>
            <person name="Westerberg I."/>
            <person name="Brannstrom I.O."/>
            <person name="Guillou S."/>
            <person name="Cros-Aarteil S."/>
            <person name="Calhoun S."/>
            <person name="Haridas S."/>
            <person name="Kuo A."/>
            <person name="Mondo S."/>
            <person name="Pangilinan J."/>
            <person name="Riley R."/>
            <person name="LaButti K."/>
            <person name="Andreopoulos B."/>
            <person name="Lipzen A."/>
            <person name="Chen C."/>
            <person name="Yan M."/>
            <person name="Daum C."/>
            <person name="Ng V."/>
            <person name="Clum A."/>
            <person name="Steindorff A."/>
            <person name="Ohm R.A."/>
            <person name="Martin F."/>
            <person name="Silar P."/>
            <person name="Natvig D.O."/>
            <person name="Lalanne C."/>
            <person name="Gautier V."/>
            <person name="Ament-Velasquez S.L."/>
            <person name="Kruys A."/>
            <person name="Hutchinson M.I."/>
            <person name="Powell A.J."/>
            <person name="Barry K."/>
            <person name="Miller A.N."/>
            <person name="Grigoriev I.V."/>
            <person name="Debuchy R."/>
            <person name="Gladieux P."/>
            <person name="Hiltunen Thoren M."/>
            <person name="Johannesson H."/>
        </authorList>
    </citation>
    <scope>NUCLEOTIDE SEQUENCE</scope>
    <source>
        <strain evidence="5">CBS 103.79</strain>
    </source>
</reference>
<dbReference type="PANTHER" id="PTHR46910">
    <property type="entry name" value="TRANSCRIPTION FACTOR PDR1"/>
    <property type="match status" value="1"/>
</dbReference>
<feature type="domain" description="Zn(2)-C6 fungal-type" evidence="4">
    <location>
        <begin position="54"/>
        <end position="83"/>
    </location>
</feature>
<dbReference type="InterPro" id="IPR050987">
    <property type="entry name" value="AtrR-like"/>
</dbReference>
<dbReference type="CDD" id="cd12148">
    <property type="entry name" value="fungal_TF_MHR"/>
    <property type="match status" value="1"/>
</dbReference>
<comment type="caution">
    <text evidence="5">The sequence shown here is derived from an EMBL/GenBank/DDBJ whole genome shotgun (WGS) entry which is preliminary data.</text>
</comment>
<dbReference type="InterPro" id="IPR007219">
    <property type="entry name" value="XnlR_reg_dom"/>
</dbReference>
<feature type="region of interest" description="Disordered" evidence="3">
    <location>
        <begin position="1"/>
        <end position="48"/>
    </location>
</feature>
<feature type="compositionally biased region" description="Low complexity" evidence="3">
    <location>
        <begin position="14"/>
        <end position="29"/>
    </location>
</feature>
<dbReference type="GO" id="GO:0006351">
    <property type="term" value="P:DNA-templated transcription"/>
    <property type="evidence" value="ECO:0007669"/>
    <property type="project" value="InterPro"/>
</dbReference>
<accession>A0AAN6MJR7</accession>
<dbReference type="Pfam" id="PF04082">
    <property type="entry name" value="Fungal_trans"/>
    <property type="match status" value="1"/>
</dbReference>
<feature type="compositionally biased region" description="Low complexity" evidence="3">
    <location>
        <begin position="129"/>
        <end position="151"/>
    </location>
</feature>
<dbReference type="SMART" id="SM00066">
    <property type="entry name" value="GAL4"/>
    <property type="match status" value="1"/>
</dbReference>
<name>A0AAN6MJR7_9PEZI</name>
<organism evidence="5 6">
    <name type="scientific">Staphylotrichum tortipilum</name>
    <dbReference type="NCBI Taxonomy" id="2831512"/>
    <lineage>
        <taxon>Eukaryota</taxon>
        <taxon>Fungi</taxon>
        <taxon>Dikarya</taxon>
        <taxon>Ascomycota</taxon>
        <taxon>Pezizomycotina</taxon>
        <taxon>Sordariomycetes</taxon>
        <taxon>Sordariomycetidae</taxon>
        <taxon>Sordariales</taxon>
        <taxon>Chaetomiaceae</taxon>
        <taxon>Staphylotrichum</taxon>
    </lineage>
</organism>
<dbReference type="CDD" id="cd00067">
    <property type="entry name" value="GAL4"/>
    <property type="match status" value="1"/>
</dbReference>
<dbReference type="Proteomes" id="UP001303889">
    <property type="component" value="Unassembled WGS sequence"/>
</dbReference>
<dbReference type="Gene3D" id="4.10.240.10">
    <property type="entry name" value="Zn(2)-C6 fungal-type DNA-binding domain"/>
    <property type="match status" value="1"/>
</dbReference>